<comment type="caution">
    <text evidence="1">The sequence shown here is derived from an EMBL/GenBank/DDBJ whole genome shotgun (WGS) entry which is preliminary data.</text>
</comment>
<proteinExistence type="predicted"/>
<keyword evidence="1" id="KW-0808">Transferase</keyword>
<keyword evidence="1" id="KW-0695">RNA-directed DNA polymerase</keyword>
<sequence>MLLFKVDFEKAFDTVSWKFLDHMLLCLGFGNRWQRWIQVCLHSTRAFVLINGSPSREFPIKRGLRQGDPLNRFQAKLSTWKGGTLSIGGRLTLITSVLGSLGNYYMSIFKCPKSVLNSLEAIRASFFWGGSGEKIKMSWLKWENVMASFDNDSIWARVIMAIHGMEAGVDLMGCNCNGVWASITSTYSMLHDRNILSLNTLSRKVGNGSSIRFWKDPWNGSRNEDVLEVLVSDFGQVQLLDMPDSWSWNLDDDNVFLVHATRVHFDSCLLPIHCGKREQSKGKRGE</sequence>
<accession>A0ABQ5IGQ3</accession>
<organism evidence="1 2">
    <name type="scientific">Tanacetum coccineum</name>
    <dbReference type="NCBI Taxonomy" id="301880"/>
    <lineage>
        <taxon>Eukaryota</taxon>
        <taxon>Viridiplantae</taxon>
        <taxon>Streptophyta</taxon>
        <taxon>Embryophyta</taxon>
        <taxon>Tracheophyta</taxon>
        <taxon>Spermatophyta</taxon>
        <taxon>Magnoliopsida</taxon>
        <taxon>eudicotyledons</taxon>
        <taxon>Gunneridae</taxon>
        <taxon>Pentapetalae</taxon>
        <taxon>asterids</taxon>
        <taxon>campanulids</taxon>
        <taxon>Asterales</taxon>
        <taxon>Asteraceae</taxon>
        <taxon>Asteroideae</taxon>
        <taxon>Anthemideae</taxon>
        <taxon>Anthemidinae</taxon>
        <taxon>Tanacetum</taxon>
    </lineage>
</organism>
<keyword evidence="2" id="KW-1185">Reference proteome</keyword>
<dbReference type="PANTHER" id="PTHR33116">
    <property type="entry name" value="REVERSE TRANSCRIPTASE ZINC-BINDING DOMAIN-CONTAINING PROTEIN-RELATED-RELATED"/>
    <property type="match status" value="1"/>
</dbReference>
<keyword evidence="1" id="KW-0548">Nucleotidyltransferase</keyword>
<reference evidence="1" key="2">
    <citation type="submission" date="2022-01" db="EMBL/GenBank/DDBJ databases">
        <authorList>
            <person name="Yamashiro T."/>
            <person name="Shiraishi A."/>
            <person name="Satake H."/>
            <person name="Nakayama K."/>
        </authorList>
    </citation>
    <scope>NUCLEOTIDE SEQUENCE</scope>
</reference>
<dbReference type="Proteomes" id="UP001151760">
    <property type="component" value="Unassembled WGS sequence"/>
</dbReference>
<protein>
    <submittedName>
        <fullName evidence="1">RNA-directed DNA polymerase, eukaryota, reverse transcriptase zinc-binding domain protein</fullName>
    </submittedName>
</protein>
<name>A0ABQ5IGQ3_9ASTR</name>
<dbReference type="PANTHER" id="PTHR33116:SF78">
    <property type="entry name" value="OS12G0587133 PROTEIN"/>
    <property type="match status" value="1"/>
</dbReference>
<dbReference type="GO" id="GO:0003964">
    <property type="term" value="F:RNA-directed DNA polymerase activity"/>
    <property type="evidence" value="ECO:0007669"/>
    <property type="project" value="UniProtKB-KW"/>
</dbReference>
<dbReference type="EMBL" id="BQNB010020716">
    <property type="protein sequence ID" value="GJT98876.1"/>
    <property type="molecule type" value="Genomic_DNA"/>
</dbReference>
<gene>
    <name evidence="1" type="ORF">Tco_1094394</name>
</gene>
<reference evidence="1" key="1">
    <citation type="journal article" date="2022" name="Int. J. Mol. Sci.">
        <title>Draft Genome of Tanacetum Coccineum: Genomic Comparison of Closely Related Tanacetum-Family Plants.</title>
        <authorList>
            <person name="Yamashiro T."/>
            <person name="Shiraishi A."/>
            <person name="Nakayama K."/>
            <person name="Satake H."/>
        </authorList>
    </citation>
    <scope>NUCLEOTIDE SEQUENCE</scope>
</reference>
<evidence type="ECO:0000313" key="2">
    <source>
        <dbReference type="Proteomes" id="UP001151760"/>
    </source>
</evidence>
<evidence type="ECO:0000313" key="1">
    <source>
        <dbReference type="EMBL" id="GJT98876.1"/>
    </source>
</evidence>